<organism evidence="1 2">
    <name type="scientific">Undibacterium umbellatum</name>
    <dbReference type="NCBI Taxonomy" id="2762300"/>
    <lineage>
        <taxon>Bacteria</taxon>
        <taxon>Pseudomonadati</taxon>
        <taxon>Pseudomonadota</taxon>
        <taxon>Betaproteobacteria</taxon>
        <taxon>Burkholderiales</taxon>
        <taxon>Oxalobacteraceae</taxon>
        <taxon>Undibacterium</taxon>
    </lineage>
</organism>
<keyword evidence="2" id="KW-1185">Reference proteome</keyword>
<accession>A0ABR6ZGR3</accession>
<reference evidence="1 2" key="1">
    <citation type="submission" date="2020-08" db="EMBL/GenBank/DDBJ databases">
        <title>Novel species isolated from subtropical streams in China.</title>
        <authorList>
            <person name="Lu H."/>
        </authorList>
    </citation>
    <scope>NUCLEOTIDE SEQUENCE [LARGE SCALE GENOMIC DNA]</scope>
    <source>
        <strain evidence="1 2">NL8W</strain>
    </source>
</reference>
<proteinExistence type="predicted"/>
<gene>
    <name evidence="1" type="ORF">H8L47_25495</name>
</gene>
<evidence type="ECO:0000313" key="2">
    <source>
        <dbReference type="Proteomes" id="UP000646911"/>
    </source>
</evidence>
<protein>
    <submittedName>
        <fullName evidence="1">Uncharacterized protein</fullName>
    </submittedName>
</protein>
<name>A0ABR6ZGR3_9BURK</name>
<evidence type="ECO:0000313" key="1">
    <source>
        <dbReference type="EMBL" id="MBC3910932.1"/>
    </source>
</evidence>
<dbReference type="Proteomes" id="UP000646911">
    <property type="component" value="Unassembled WGS sequence"/>
</dbReference>
<sequence>MKCVIKENWDVYGMAHQMVGEVNPDEWRLSLTATVRFPNGASCEMSRDDMFLIEEGGDIQAAKKLLEVSGYVVSEMTKEEKATLQAAKEYLDSIYCTLYAQMKPVLDTWTEDELHNFVSEMTKHVAKVRLNLNTRA</sequence>
<comment type="caution">
    <text evidence="1">The sequence shown here is derived from an EMBL/GenBank/DDBJ whole genome shotgun (WGS) entry which is preliminary data.</text>
</comment>
<dbReference type="EMBL" id="JACOFX010000021">
    <property type="protein sequence ID" value="MBC3910932.1"/>
    <property type="molecule type" value="Genomic_DNA"/>
</dbReference>
<dbReference type="RefSeq" id="WP_186956527.1">
    <property type="nucleotide sequence ID" value="NZ_JACOFX010000021.1"/>
</dbReference>